<evidence type="ECO:0000313" key="1">
    <source>
        <dbReference type="EMBL" id="MDR7170162.1"/>
    </source>
</evidence>
<name>A0ABU1XJM4_9NOCA</name>
<organism evidence="1 2">
    <name type="scientific">Nocardia kruczakiae</name>
    <dbReference type="NCBI Taxonomy" id="261477"/>
    <lineage>
        <taxon>Bacteria</taxon>
        <taxon>Bacillati</taxon>
        <taxon>Actinomycetota</taxon>
        <taxon>Actinomycetes</taxon>
        <taxon>Mycobacteriales</taxon>
        <taxon>Nocardiaceae</taxon>
        <taxon>Nocardia</taxon>
    </lineage>
</organism>
<comment type="caution">
    <text evidence="1">The sequence shown here is derived from an EMBL/GenBank/DDBJ whole genome shotgun (WGS) entry which is preliminary data.</text>
</comment>
<protein>
    <submittedName>
        <fullName evidence="1">Uncharacterized protein</fullName>
    </submittedName>
</protein>
<reference evidence="1 2" key="1">
    <citation type="submission" date="2023-07" db="EMBL/GenBank/DDBJ databases">
        <title>Sorghum-associated microbial communities from plants grown in Nebraska, USA.</title>
        <authorList>
            <person name="Schachtman D."/>
        </authorList>
    </citation>
    <scope>NUCLEOTIDE SEQUENCE [LARGE SCALE GENOMIC DNA]</scope>
    <source>
        <strain evidence="1 2">4272</strain>
    </source>
</reference>
<proteinExistence type="predicted"/>
<keyword evidence="2" id="KW-1185">Reference proteome</keyword>
<accession>A0ABU1XJM4</accession>
<dbReference type="EMBL" id="JAVDWW010000006">
    <property type="protein sequence ID" value="MDR7170162.1"/>
    <property type="molecule type" value="Genomic_DNA"/>
</dbReference>
<gene>
    <name evidence="1" type="ORF">J2W56_003913</name>
</gene>
<sequence length="81" mass="9292">MSFASPSEAQHVSPLPHEPDVLLRVRISLLRGQELKFVACESAARRFAEYWVAYHRPDTVMFAPADRTCPRLPCERLWALP</sequence>
<evidence type="ECO:0000313" key="2">
    <source>
        <dbReference type="Proteomes" id="UP001251217"/>
    </source>
</evidence>
<dbReference type="Proteomes" id="UP001251217">
    <property type="component" value="Unassembled WGS sequence"/>
</dbReference>